<dbReference type="Pfam" id="PF13793">
    <property type="entry name" value="Pribosyltran_N"/>
    <property type="match status" value="1"/>
</dbReference>
<keyword evidence="2 9" id="KW-0479">Metal-binding</keyword>
<evidence type="ECO:0000256" key="4">
    <source>
        <dbReference type="ARBA" id="ARBA00022741"/>
    </source>
</evidence>
<evidence type="ECO:0000259" key="10">
    <source>
        <dbReference type="Pfam" id="PF13793"/>
    </source>
</evidence>
<proteinExistence type="inferred from homology"/>
<evidence type="ECO:0000313" key="11">
    <source>
        <dbReference type="EMBL" id="TVZ03834.1"/>
    </source>
</evidence>
<evidence type="ECO:0000256" key="6">
    <source>
        <dbReference type="ARBA" id="ARBA00022840"/>
    </source>
</evidence>
<dbReference type="GO" id="GO:0002189">
    <property type="term" value="C:ribose phosphate diphosphokinase complex"/>
    <property type="evidence" value="ECO:0007669"/>
    <property type="project" value="TreeGrafter"/>
</dbReference>
<dbReference type="GO" id="GO:0006015">
    <property type="term" value="P:5-phosphoribose 1-diphosphate biosynthetic process"/>
    <property type="evidence" value="ECO:0007669"/>
    <property type="project" value="UniProtKB-UniRule"/>
</dbReference>
<comment type="subunit">
    <text evidence="9">Homohexamer.</text>
</comment>
<dbReference type="GO" id="GO:0000287">
    <property type="term" value="F:magnesium ion binding"/>
    <property type="evidence" value="ECO:0007669"/>
    <property type="project" value="UniProtKB-UniRule"/>
</dbReference>
<keyword evidence="12" id="KW-1185">Reference proteome</keyword>
<feature type="binding site" evidence="9">
    <location>
        <begin position="104"/>
        <end position="105"/>
    </location>
    <ligand>
        <name>ATP</name>
        <dbReference type="ChEBI" id="CHEBI:30616"/>
    </ligand>
</feature>
<dbReference type="InterPro" id="IPR029057">
    <property type="entry name" value="PRTase-like"/>
</dbReference>
<reference evidence="11 12" key="1">
    <citation type="submission" date="2018-11" db="EMBL/GenBank/DDBJ databases">
        <title>Trebonia kvetii gen.nov., sp.nov., a novel acidophilic actinobacterium, and proposal of the new actinobacterial family Treboniaceae fam. nov.</title>
        <authorList>
            <person name="Rapoport D."/>
            <person name="Sagova-Mareckova M."/>
            <person name="Sedlacek I."/>
            <person name="Provaznik J."/>
            <person name="Kralova S."/>
            <person name="Pavlinic D."/>
            <person name="Benes V."/>
            <person name="Kopecky J."/>
        </authorList>
    </citation>
    <scope>NUCLEOTIDE SEQUENCE [LARGE SCALE GENOMIC DNA]</scope>
    <source>
        <strain evidence="11 12">15Tr583</strain>
    </source>
</reference>
<comment type="function">
    <text evidence="9">Involved in the biosynthesis of the central metabolite phospho-alpha-D-ribosyl-1-pyrophosphate (PRPP) via the transfer of pyrophosphoryl group from ATP to 1-hydroxyl of ribose-5-phosphate (Rib-5-P).</text>
</comment>
<keyword evidence="6 9" id="KW-0067">ATP-binding</keyword>
<evidence type="ECO:0000256" key="7">
    <source>
        <dbReference type="ARBA" id="ARBA00022842"/>
    </source>
</evidence>
<keyword evidence="4 9" id="KW-0547">Nucleotide-binding</keyword>
<dbReference type="PANTHER" id="PTHR10210:SF41">
    <property type="entry name" value="RIBOSE-PHOSPHATE PYROPHOSPHOKINASE 1, CHLOROPLASTIC"/>
    <property type="match status" value="1"/>
</dbReference>
<feature type="binding site" evidence="9">
    <location>
        <position position="138"/>
    </location>
    <ligand>
        <name>Mg(2+)</name>
        <dbReference type="ChEBI" id="CHEBI:18420"/>
    </ligand>
</feature>
<comment type="catalytic activity">
    <reaction evidence="8 9">
        <text>D-ribose 5-phosphate + ATP = 5-phospho-alpha-D-ribose 1-diphosphate + AMP + H(+)</text>
        <dbReference type="Rhea" id="RHEA:15609"/>
        <dbReference type="ChEBI" id="CHEBI:15378"/>
        <dbReference type="ChEBI" id="CHEBI:30616"/>
        <dbReference type="ChEBI" id="CHEBI:58017"/>
        <dbReference type="ChEBI" id="CHEBI:78346"/>
        <dbReference type="ChEBI" id="CHEBI:456215"/>
        <dbReference type="EC" id="2.7.6.1"/>
    </reaction>
</comment>
<gene>
    <name evidence="9" type="primary">prs</name>
    <name evidence="11" type="ORF">EAS64_15375</name>
</gene>
<dbReference type="InterPro" id="IPR000836">
    <property type="entry name" value="PRTase_dom"/>
</dbReference>
<dbReference type="GO" id="GO:0005524">
    <property type="term" value="F:ATP binding"/>
    <property type="evidence" value="ECO:0007669"/>
    <property type="project" value="UniProtKB-KW"/>
</dbReference>
<feature type="binding site" evidence="9">
    <location>
        <position position="203"/>
    </location>
    <ligand>
        <name>D-ribose 5-phosphate</name>
        <dbReference type="ChEBI" id="CHEBI:78346"/>
    </ligand>
</feature>
<feature type="binding site" evidence="9">
    <location>
        <begin position="233"/>
        <end position="237"/>
    </location>
    <ligand>
        <name>D-ribose 5-phosphate</name>
        <dbReference type="ChEBI" id="CHEBI:78346"/>
    </ligand>
</feature>
<dbReference type="PROSITE" id="PS00114">
    <property type="entry name" value="PRPP_SYNTHASE"/>
    <property type="match status" value="1"/>
</dbReference>
<dbReference type="GO" id="GO:0009156">
    <property type="term" value="P:ribonucleoside monophosphate biosynthetic process"/>
    <property type="evidence" value="ECO:0007669"/>
    <property type="project" value="InterPro"/>
</dbReference>
<dbReference type="NCBIfam" id="NF002320">
    <property type="entry name" value="PRK01259.1"/>
    <property type="match status" value="1"/>
</dbReference>
<dbReference type="AlphaFoldDB" id="A0A6P2BXN3"/>
<dbReference type="InterPro" id="IPR037515">
    <property type="entry name" value="Rib-P_diPkinase_bac"/>
</dbReference>
<dbReference type="HAMAP" id="MF_00583_B">
    <property type="entry name" value="RibP_PPkinase_B"/>
    <property type="match status" value="1"/>
</dbReference>
<comment type="similarity">
    <text evidence="9">Belongs to the ribose-phosphate pyrophosphokinase family. Class I subfamily.</text>
</comment>
<evidence type="ECO:0000256" key="1">
    <source>
        <dbReference type="ARBA" id="ARBA00022679"/>
    </source>
</evidence>
<dbReference type="InterPro" id="IPR005946">
    <property type="entry name" value="Rib-P_diPkinase"/>
</dbReference>
<dbReference type="Proteomes" id="UP000460272">
    <property type="component" value="Unassembled WGS sequence"/>
</dbReference>
<dbReference type="InterPro" id="IPR000842">
    <property type="entry name" value="PRib_PP_synth_CS"/>
</dbReference>
<dbReference type="CDD" id="cd06223">
    <property type="entry name" value="PRTases_typeI"/>
    <property type="match status" value="1"/>
</dbReference>
<sequence>MSGMTVPSQKKLMLFGGRAFPELAAEVADCMGIEVAPARLYDFANGEIMVRFLESVRGSDAFVLQSHTAPINQWIMEQLIMVDALKRASAKRITVVMPFFGYARQDKKSRGREPISARLVADLFATAGADRLMAVDLHTAQIQGFFDGPVDHLFALPILAGYLESKLNVSNVTVVAPDAGRVRVCERWTDRLGTPLAIIHKRRDPDVANQVKVFEVVGHVKGRTCILVDDMIDTGGTIVKAADALFEQGAERVIVAATHGVLSGPAVDTLKNSRITEVVITNTLPVSQEQRFDKLTVLSIAPLLARAINEVFSDGSVTSLFDGQS</sequence>
<dbReference type="Gene3D" id="3.40.50.2020">
    <property type="match status" value="2"/>
</dbReference>
<dbReference type="FunFam" id="3.40.50.2020:FF:000014">
    <property type="entry name" value="Ribose-phosphate pyrophosphokinase 1"/>
    <property type="match status" value="1"/>
</dbReference>
<keyword evidence="1 9" id="KW-0808">Transferase</keyword>
<dbReference type="NCBIfam" id="TIGR01251">
    <property type="entry name" value="ribP_PPkin"/>
    <property type="match status" value="1"/>
</dbReference>
<dbReference type="OrthoDB" id="9777067at2"/>
<accession>A0A6P2BXN3</accession>
<dbReference type="EMBL" id="RPFW01000003">
    <property type="protein sequence ID" value="TVZ03834.1"/>
    <property type="molecule type" value="Genomic_DNA"/>
</dbReference>
<dbReference type="EC" id="2.7.6.1" evidence="9"/>
<evidence type="ECO:0000256" key="5">
    <source>
        <dbReference type="ARBA" id="ARBA00022777"/>
    </source>
</evidence>
<feature type="active site" evidence="9">
    <location>
        <position position="201"/>
    </location>
</feature>
<protein>
    <recommendedName>
        <fullName evidence="9">Ribose-phosphate pyrophosphokinase</fullName>
        <shortName evidence="9">RPPK</shortName>
        <ecNumber evidence="9">2.7.6.1</ecNumber>
    </recommendedName>
    <alternativeName>
        <fullName evidence="9">5-phospho-D-ribosyl alpha-1-diphosphate synthase</fullName>
    </alternativeName>
    <alternativeName>
        <fullName evidence="9">Phosphoribosyl diphosphate synthase</fullName>
    </alternativeName>
    <alternativeName>
        <fullName evidence="9">Phosphoribosyl pyrophosphate synthase</fullName>
        <shortName evidence="9">P-Rib-PP synthase</shortName>
        <shortName evidence="9">PRPP synthase</shortName>
        <shortName evidence="9">PRPPase</shortName>
    </alternativeName>
</protein>
<dbReference type="GO" id="GO:0005737">
    <property type="term" value="C:cytoplasm"/>
    <property type="evidence" value="ECO:0007669"/>
    <property type="project" value="UniProtKB-SubCell"/>
</dbReference>
<dbReference type="SUPFAM" id="SSF53271">
    <property type="entry name" value="PRTase-like"/>
    <property type="match status" value="1"/>
</dbReference>
<dbReference type="GO" id="GO:0004749">
    <property type="term" value="F:ribose phosphate diphosphokinase activity"/>
    <property type="evidence" value="ECO:0007669"/>
    <property type="project" value="UniProtKB-UniRule"/>
</dbReference>
<organism evidence="11 12">
    <name type="scientific">Trebonia kvetii</name>
    <dbReference type="NCBI Taxonomy" id="2480626"/>
    <lineage>
        <taxon>Bacteria</taxon>
        <taxon>Bacillati</taxon>
        <taxon>Actinomycetota</taxon>
        <taxon>Actinomycetes</taxon>
        <taxon>Streptosporangiales</taxon>
        <taxon>Treboniaceae</taxon>
        <taxon>Trebonia</taxon>
    </lineage>
</organism>
<dbReference type="GO" id="GO:0006164">
    <property type="term" value="P:purine nucleotide biosynthetic process"/>
    <property type="evidence" value="ECO:0007669"/>
    <property type="project" value="TreeGrafter"/>
</dbReference>
<name>A0A6P2BXN3_9ACTN</name>
<dbReference type="Pfam" id="PF14572">
    <property type="entry name" value="Pribosyl_synth"/>
    <property type="match status" value="1"/>
</dbReference>
<evidence type="ECO:0000256" key="9">
    <source>
        <dbReference type="HAMAP-Rule" id="MF_00583"/>
    </source>
</evidence>
<dbReference type="InterPro" id="IPR029099">
    <property type="entry name" value="Pribosyltran_N"/>
</dbReference>
<dbReference type="SMART" id="SM01400">
    <property type="entry name" value="Pribosyltran_N"/>
    <property type="match status" value="1"/>
</dbReference>
<comment type="subcellular location">
    <subcellularLocation>
        <location evidence="9">Cytoplasm</location>
    </subcellularLocation>
</comment>
<evidence type="ECO:0000256" key="2">
    <source>
        <dbReference type="ARBA" id="ARBA00022723"/>
    </source>
</evidence>
<keyword evidence="3 9" id="KW-0545">Nucleotide biosynthesis</keyword>
<keyword evidence="9" id="KW-0963">Cytoplasm</keyword>
<feature type="binding site" evidence="9">
    <location>
        <position position="229"/>
    </location>
    <ligand>
        <name>D-ribose 5-phosphate</name>
        <dbReference type="ChEBI" id="CHEBI:78346"/>
    </ligand>
</feature>
<dbReference type="PANTHER" id="PTHR10210">
    <property type="entry name" value="RIBOSE-PHOSPHATE DIPHOSPHOKINASE FAMILY MEMBER"/>
    <property type="match status" value="1"/>
</dbReference>
<feature type="domain" description="Ribose-phosphate pyrophosphokinase N-terminal" evidence="10">
    <location>
        <begin position="12"/>
        <end position="128"/>
    </location>
</feature>
<keyword evidence="5 9" id="KW-0418">Kinase</keyword>
<keyword evidence="7 9" id="KW-0460">Magnesium</keyword>
<comment type="pathway">
    <text evidence="9">Metabolic intermediate biosynthesis; 5-phospho-alpha-D-ribose 1-diphosphate biosynthesis; 5-phospho-alpha-D-ribose 1-diphosphate from D-ribose 5-phosphate (route I): step 1/1.</text>
</comment>
<feature type="binding site" evidence="9">
    <location>
        <position position="178"/>
    </location>
    <ligand>
        <name>Mg(2+)</name>
        <dbReference type="ChEBI" id="CHEBI:18420"/>
    </ligand>
</feature>
<evidence type="ECO:0000313" key="12">
    <source>
        <dbReference type="Proteomes" id="UP000460272"/>
    </source>
</evidence>
<comment type="cofactor">
    <cofactor evidence="9">
        <name>Mg(2+)</name>
        <dbReference type="ChEBI" id="CHEBI:18420"/>
    </cofactor>
    <text evidence="9">Binds 2 Mg(2+) ions per subunit.</text>
</comment>
<dbReference type="GO" id="GO:0016301">
    <property type="term" value="F:kinase activity"/>
    <property type="evidence" value="ECO:0007669"/>
    <property type="project" value="UniProtKB-KW"/>
</dbReference>
<dbReference type="NCBIfam" id="NF002844">
    <property type="entry name" value="PRK03092.1"/>
    <property type="match status" value="1"/>
</dbReference>
<evidence type="ECO:0000256" key="3">
    <source>
        <dbReference type="ARBA" id="ARBA00022727"/>
    </source>
</evidence>
<dbReference type="UniPathway" id="UPA00087">
    <property type="reaction ID" value="UER00172"/>
</dbReference>
<dbReference type="FunFam" id="3.40.50.2020:FF:000002">
    <property type="entry name" value="Ribose-phosphate pyrophosphokinase"/>
    <property type="match status" value="1"/>
</dbReference>
<evidence type="ECO:0000256" key="8">
    <source>
        <dbReference type="ARBA" id="ARBA00049535"/>
    </source>
</evidence>
<feature type="binding site" evidence="9">
    <location>
        <begin position="45"/>
        <end position="47"/>
    </location>
    <ligand>
        <name>ATP</name>
        <dbReference type="ChEBI" id="CHEBI:30616"/>
    </ligand>
</feature>
<comment type="caution">
    <text evidence="11">The sequence shown here is derived from an EMBL/GenBank/DDBJ whole genome shotgun (WGS) entry which is preliminary data.</text>
</comment>